<keyword evidence="6" id="KW-0662">Pyridine nucleotide biosynthesis</keyword>
<dbReference type="UniPathway" id="UPA00253">
    <property type="reaction ID" value="UER00331"/>
</dbReference>
<dbReference type="Gene3D" id="3.20.20.70">
    <property type="entry name" value="Aldolase class I"/>
    <property type="match status" value="1"/>
</dbReference>
<dbReference type="GO" id="GO:0004514">
    <property type="term" value="F:nicotinate-nucleotide diphosphorylase (carboxylating) activity"/>
    <property type="evidence" value="ECO:0007669"/>
    <property type="project" value="UniProtKB-EC"/>
</dbReference>
<dbReference type="PANTHER" id="PTHR32179">
    <property type="entry name" value="NICOTINATE-NUCLEOTIDE PYROPHOSPHORYLASE [CARBOXYLATING]"/>
    <property type="match status" value="1"/>
</dbReference>
<evidence type="ECO:0000256" key="9">
    <source>
        <dbReference type="ARBA" id="ARBA00033102"/>
    </source>
</evidence>
<dbReference type="GO" id="GO:0005737">
    <property type="term" value="C:cytoplasm"/>
    <property type="evidence" value="ECO:0007669"/>
    <property type="project" value="TreeGrafter"/>
</dbReference>
<dbReference type="GO" id="GO:0009435">
    <property type="term" value="P:NAD+ biosynthetic process"/>
    <property type="evidence" value="ECO:0007669"/>
    <property type="project" value="UniProtKB-UniPathway"/>
</dbReference>
<dbReference type="EMBL" id="UOGE01000099">
    <property type="protein sequence ID" value="VAX25018.1"/>
    <property type="molecule type" value="Genomic_DNA"/>
</dbReference>
<dbReference type="FunFam" id="3.20.20.70:FF:000030">
    <property type="entry name" value="Nicotinate-nucleotide pyrophosphorylase, carboxylating"/>
    <property type="match status" value="1"/>
</dbReference>
<evidence type="ECO:0000256" key="10">
    <source>
        <dbReference type="ARBA" id="ARBA00047445"/>
    </source>
</evidence>
<keyword evidence="8 14" id="KW-0808">Transferase</keyword>
<dbReference type="NCBIfam" id="TIGR00078">
    <property type="entry name" value="nadC"/>
    <property type="match status" value="1"/>
</dbReference>
<dbReference type="EC" id="2.4.2.19" evidence="5"/>
<feature type="domain" description="Quinolinate phosphoribosyl transferase N-terminal" evidence="13">
    <location>
        <begin position="25"/>
        <end position="110"/>
    </location>
</feature>
<evidence type="ECO:0000313" key="14">
    <source>
        <dbReference type="EMBL" id="VAX25018.1"/>
    </source>
</evidence>
<dbReference type="PANTHER" id="PTHR32179:SF3">
    <property type="entry name" value="NICOTINATE-NUCLEOTIDE PYROPHOSPHORYLASE [CARBOXYLATING]"/>
    <property type="match status" value="1"/>
</dbReference>
<feature type="domain" description="Quinolinate phosphoribosyl transferase C-terminal" evidence="12">
    <location>
        <begin position="112"/>
        <end position="276"/>
    </location>
</feature>
<reference evidence="14" key="1">
    <citation type="submission" date="2018-06" db="EMBL/GenBank/DDBJ databases">
        <authorList>
            <person name="Zhirakovskaya E."/>
        </authorList>
    </citation>
    <scope>NUCLEOTIDE SEQUENCE</scope>
</reference>
<protein>
    <recommendedName>
        <fullName evidence="11">Probable nicotinate-nucleotide pyrophosphorylase [carboxylating]</fullName>
        <ecNumber evidence="5">2.4.2.19</ecNumber>
    </recommendedName>
    <alternativeName>
        <fullName evidence="9">Quinolinate phosphoribosyltransferase [decarboxylating]</fullName>
    </alternativeName>
</protein>
<evidence type="ECO:0000256" key="2">
    <source>
        <dbReference type="ARBA" id="ARBA00004893"/>
    </source>
</evidence>
<dbReference type="AlphaFoldDB" id="A0A3B1CM14"/>
<evidence type="ECO:0000256" key="1">
    <source>
        <dbReference type="ARBA" id="ARBA00003237"/>
    </source>
</evidence>
<organism evidence="14">
    <name type="scientific">hydrothermal vent metagenome</name>
    <dbReference type="NCBI Taxonomy" id="652676"/>
    <lineage>
        <taxon>unclassified sequences</taxon>
        <taxon>metagenomes</taxon>
        <taxon>ecological metagenomes</taxon>
    </lineage>
</organism>
<evidence type="ECO:0000256" key="6">
    <source>
        <dbReference type="ARBA" id="ARBA00022642"/>
    </source>
</evidence>
<comment type="pathway">
    <text evidence="2">Cofactor biosynthesis; NAD(+) biosynthesis; nicotinate D-ribonucleotide from quinolinate: step 1/1.</text>
</comment>
<evidence type="ECO:0000256" key="3">
    <source>
        <dbReference type="ARBA" id="ARBA00009400"/>
    </source>
</evidence>
<name>A0A3B1CM14_9ZZZZ</name>
<evidence type="ECO:0000256" key="4">
    <source>
        <dbReference type="ARBA" id="ARBA00011218"/>
    </source>
</evidence>
<evidence type="ECO:0000256" key="7">
    <source>
        <dbReference type="ARBA" id="ARBA00022676"/>
    </source>
</evidence>
<dbReference type="SUPFAM" id="SSF54675">
    <property type="entry name" value="Nicotinate/Quinolinate PRTase N-terminal domain-like"/>
    <property type="match status" value="1"/>
</dbReference>
<dbReference type="InterPro" id="IPR022412">
    <property type="entry name" value="Quinolinate_PRibosylTrfase_N"/>
</dbReference>
<dbReference type="CDD" id="cd01572">
    <property type="entry name" value="QPRTase"/>
    <property type="match status" value="1"/>
</dbReference>
<gene>
    <name evidence="14" type="ORF">MNBD_NITROSPINAE02-266</name>
</gene>
<comment type="similarity">
    <text evidence="3">Belongs to the NadC/ModD family.</text>
</comment>
<dbReference type="InterPro" id="IPR004393">
    <property type="entry name" value="NadC"/>
</dbReference>
<evidence type="ECO:0000259" key="13">
    <source>
        <dbReference type="Pfam" id="PF02749"/>
    </source>
</evidence>
<evidence type="ECO:0000256" key="11">
    <source>
        <dbReference type="ARBA" id="ARBA00069173"/>
    </source>
</evidence>
<accession>A0A3B1CM14</accession>
<comment type="catalytic activity">
    <reaction evidence="10">
        <text>nicotinate beta-D-ribonucleotide + CO2 + diphosphate = quinolinate + 5-phospho-alpha-D-ribose 1-diphosphate + 2 H(+)</text>
        <dbReference type="Rhea" id="RHEA:12733"/>
        <dbReference type="ChEBI" id="CHEBI:15378"/>
        <dbReference type="ChEBI" id="CHEBI:16526"/>
        <dbReference type="ChEBI" id="CHEBI:29959"/>
        <dbReference type="ChEBI" id="CHEBI:33019"/>
        <dbReference type="ChEBI" id="CHEBI:57502"/>
        <dbReference type="ChEBI" id="CHEBI:58017"/>
        <dbReference type="EC" id="2.4.2.19"/>
    </reaction>
</comment>
<dbReference type="FunFam" id="3.90.1170.20:FF:000001">
    <property type="entry name" value="Nicotinate-nucleotide diphosphorylase (Carboxylating)"/>
    <property type="match status" value="1"/>
</dbReference>
<dbReference type="Pfam" id="PF01729">
    <property type="entry name" value="QRPTase_C"/>
    <property type="match status" value="1"/>
</dbReference>
<evidence type="ECO:0000259" key="12">
    <source>
        <dbReference type="Pfam" id="PF01729"/>
    </source>
</evidence>
<dbReference type="InterPro" id="IPR002638">
    <property type="entry name" value="Quinolinate_PRibosylTrfase_C"/>
</dbReference>
<dbReference type="GO" id="GO:0034213">
    <property type="term" value="P:quinolinate catabolic process"/>
    <property type="evidence" value="ECO:0007669"/>
    <property type="project" value="TreeGrafter"/>
</dbReference>
<dbReference type="InterPro" id="IPR037128">
    <property type="entry name" value="Quinolinate_PRibosylTase_N_sf"/>
</dbReference>
<dbReference type="InterPro" id="IPR027277">
    <property type="entry name" value="NadC/ModD"/>
</dbReference>
<sequence length="279" mass="30069">MKLQKLDIDKRLVKRALMEDAARNDVTTLSAIPAGARASATLIAKEDMSLAGIEVFMAVFEALDPAARFTSRYEDGAKIKKGAAIINVRGRARAILSCERVALNFLQHMCGIATLTAKFVKAAKGSQTKILDTRKTTPGLRDLEKYSVLCGGGFNHRRDLKEMAVIKENHIAGAGGIAEAVRRVRKKLGTEGVIEVEARNIKEVKEALETGVERIMFDNMTPAQVKKGVALIDGKIETEASGNMNIGKIGAYAKTGVDFISVGAITHSAPSVDISLLFE</sequence>
<evidence type="ECO:0000256" key="8">
    <source>
        <dbReference type="ARBA" id="ARBA00022679"/>
    </source>
</evidence>
<comment type="subunit">
    <text evidence="4">Hexamer formed by 3 homodimers.</text>
</comment>
<dbReference type="Gene3D" id="3.90.1170.20">
    <property type="entry name" value="Quinolinate phosphoribosyl transferase, N-terminal domain"/>
    <property type="match status" value="1"/>
</dbReference>
<comment type="function">
    <text evidence="1">Involved in the catabolism of quinolinic acid (QA).</text>
</comment>
<dbReference type="PIRSF" id="PIRSF006250">
    <property type="entry name" value="NadC_ModD"/>
    <property type="match status" value="1"/>
</dbReference>
<dbReference type="Pfam" id="PF02749">
    <property type="entry name" value="QRPTase_N"/>
    <property type="match status" value="1"/>
</dbReference>
<keyword evidence="7 14" id="KW-0328">Glycosyltransferase</keyword>
<dbReference type="InterPro" id="IPR036068">
    <property type="entry name" value="Nicotinate_pribotase-like_C"/>
</dbReference>
<evidence type="ECO:0000256" key="5">
    <source>
        <dbReference type="ARBA" id="ARBA00011944"/>
    </source>
</evidence>
<dbReference type="SUPFAM" id="SSF51690">
    <property type="entry name" value="Nicotinate/Quinolinate PRTase C-terminal domain-like"/>
    <property type="match status" value="1"/>
</dbReference>
<dbReference type="InterPro" id="IPR013785">
    <property type="entry name" value="Aldolase_TIM"/>
</dbReference>
<proteinExistence type="inferred from homology"/>